<name>A0ABQ8JGD0_DERPT</name>
<proteinExistence type="predicted"/>
<sequence>MAFIGGNHNNAGGGFAVGTVNDGNIFDIFVAINPGHCGYCSYNSERIDSTKPIPSVPPVIIDQPFDFVDDADVVDDDVDN</sequence>
<protein>
    <submittedName>
        <fullName evidence="1">Uncharacterized protein</fullName>
    </submittedName>
</protein>
<comment type="caution">
    <text evidence="1">The sequence shown here is derived from an EMBL/GenBank/DDBJ whole genome shotgun (WGS) entry which is preliminary data.</text>
</comment>
<reference evidence="1 2" key="2">
    <citation type="journal article" date="2022" name="Mol. Biol. Evol.">
        <title>Comparative Genomics Reveals Insights into the Divergent Evolution of Astigmatic Mites and Household Pest Adaptations.</title>
        <authorList>
            <person name="Xiong Q."/>
            <person name="Wan A.T."/>
            <person name="Liu X."/>
            <person name="Fung C.S."/>
            <person name="Xiao X."/>
            <person name="Malainual N."/>
            <person name="Hou J."/>
            <person name="Wang L."/>
            <person name="Wang M."/>
            <person name="Yang K.Y."/>
            <person name="Cui Y."/>
            <person name="Leung E.L."/>
            <person name="Nong W."/>
            <person name="Shin S.K."/>
            <person name="Au S.W."/>
            <person name="Jeong K.Y."/>
            <person name="Chew F.T."/>
            <person name="Hui J.H."/>
            <person name="Leung T.F."/>
            <person name="Tungtrongchitr A."/>
            <person name="Zhong N."/>
            <person name="Liu Z."/>
            <person name="Tsui S.K."/>
        </authorList>
    </citation>
    <scope>NUCLEOTIDE SEQUENCE [LARGE SCALE GENOMIC DNA]</scope>
    <source>
        <strain evidence="1">Derp</strain>
    </source>
</reference>
<dbReference type="Proteomes" id="UP000887458">
    <property type="component" value="Unassembled WGS sequence"/>
</dbReference>
<accession>A0ABQ8JGD0</accession>
<evidence type="ECO:0000313" key="1">
    <source>
        <dbReference type="EMBL" id="KAH9421659.1"/>
    </source>
</evidence>
<reference evidence="1 2" key="1">
    <citation type="journal article" date="2018" name="J. Allergy Clin. Immunol.">
        <title>High-quality assembly of Dermatophagoides pteronyssinus genome and transcriptome reveals a wide range of novel allergens.</title>
        <authorList>
            <person name="Liu X.Y."/>
            <person name="Yang K.Y."/>
            <person name="Wang M.Q."/>
            <person name="Kwok J.S."/>
            <person name="Zeng X."/>
            <person name="Yang Z."/>
            <person name="Xiao X.J."/>
            <person name="Lau C.P."/>
            <person name="Li Y."/>
            <person name="Huang Z.M."/>
            <person name="Ba J.G."/>
            <person name="Yim A.K."/>
            <person name="Ouyang C.Y."/>
            <person name="Ngai S.M."/>
            <person name="Chan T.F."/>
            <person name="Leung E.L."/>
            <person name="Liu L."/>
            <person name="Liu Z.G."/>
            <person name="Tsui S.K."/>
        </authorList>
    </citation>
    <scope>NUCLEOTIDE SEQUENCE [LARGE SCALE GENOMIC DNA]</scope>
    <source>
        <strain evidence="1">Derp</strain>
    </source>
</reference>
<gene>
    <name evidence="1" type="ORF">DERP_009064</name>
</gene>
<dbReference type="EMBL" id="NJHN03000039">
    <property type="protein sequence ID" value="KAH9421659.1"/>
    <property type="molecule type" value="Genomic_DNA"/>
</dbReference>
<keyword evidence="2" id="KW-1185">Reference proteome</keyword>
<organism evidence="1 2">
    <name type="scientific">Dermatophagoides pteronyssinus</name>
    <name type="common">European house dust mite</name>
    <dbReference type="NCBI Taxonomy" id="6956"/>
    <lineage>
        <taxon>Eukaryota</taxon>
        <taxon>Metazoa</taxon>
        <taxon>Ecdysozoa</taxon>
        <taxon>Arthropoda</taxon>
        <taxon>Chelicerata</taxon>
        <taxon>Arachnida</taxon>
        <taxon>Acari</taxon>
        <taxon>Acariformes</taxon>
        <taxon>Sarcoptiformes</taxon>
        <taxon>Astigmata</taxon>
        <taxon>Psoroptidia</taxon>
        <taxon>Analgoidea</taxon>
        <taxon>Pyroglyphidae</taxon>
        <taxon>Dermatophagoidinae</taxon>
        <taxon>Dermatophagoides</taxon>
    </lineage>
</organism>
<evidence type="ECO:0000313" key="2">
    <source>
        <dbReference type="Proteomes" id="UP000887458"/>
    </source>
</evidence>